<dbReference type="Proteomes" id="UP000291116">
    <property type="component" value="Unassembled WGS sequence"/>
</dbReference>
<dbReference type="GO" id="GO:0033743">
    <property type="term" value="F:peptide-methionine (R)-S-oxide reductase activity"/>
    <property type="evidence" value="ECO:0007669"/>
    <property type="project" value="InterPro"/>
</dbReference>
<dbReference type="GO" id="GO:0005737">
    <property type="term" value="C:cytoplasm"/>
    <property type="evidence" value="ECO:0007669"/>
    <property type="project" value="TreeGrafter"/>
</dbReference>
<evidence type="ECO:0000256" key="3">
    <source>
        <dbReference type="ARBA" id="ARBA00012502"/>
    </source>
</evidence>
<evidence type="ECO:0000256" key="2">
    <source>
        <dbReference type="ARBA" id="ARBA00007174"/>
    </source>
</evidence>
<dbReference type="PANTHER" id="PTHR42799:SF2">
    <property type="entry name" value="MITOCHONDRIAL PEPTIDE METHIONINE SULFOXIDE REDUCTASE"/>
    <property type="match status" value="1"/>
</dbReference>
<accession>A0A448ZRS8</accession>
<dbReference type="InterPro" id="IPR036509">
    <property type="entry name" value="Met_Sox_Rdtase_MsrA_sf"/>
</dbReference>
<evidence type="ECO:0000256" key="6">
    <source>
        <dbReference type="ARBA" id="ARBA00030273"/>
    </source>
</evidence>
<keyword evidence="5" id="KW-0511">Multifunctional enzyme</keyword>
<sequence length="665" mass="71543">MVTFSTSRFKGGNSGMRLLLSLSISVWFCHRRLVVDSFSPQGGKATVFRPDVSDNPVRAKIVTDLSGQVAIRTTSLRSSPGFREPGANAKPPSAVLLVGTSRSDAGLVTPTEEERGFLHALEAAGYGSVGLAQTVPEDPTVCCYELSRATGMLRLLSQPEAGACSGGGFEPPRWVPMVRGEENVLVANGWSFLDPDESEPVSAFDIDDASAEAEYRPKWGAAAVAVEDAGGSGSLRLSPLGYDVSPLSEEDVLREADTTNLSGNPHSRGVLLHGRTDPPNTKTTCNGIDFRGSAGQSDIPDGVFFAAIGGLPLFSSKDLSPTTGSSGWLSFARPLESSHVLHIDPEEGSADRRIEVVCARTRCHLGHYFGPIEGYCINASALRFVSSNAEQTLGAPPSSPSPSFLPAGSLPTSWRSLDDADGLSPSHRLLKVVLEKHGRFERVCLGCGCFWHVEQALLRLPGIRSTTACYAGGHTSSPVYKDVSGGSTGHAEVVSVVYDPGMCPSSVLFDCFLAMHDPTKVRAHGKHALNTGQYRSCVFVEDASLEEVARGCTEQCRSQLGKELSTDIRLMGQREQQQRQQEKGEFGHGWCWRAEDRHQRHDERIKGNLNGGGNNNNDNKLALGTLTPTEWLREYGRRTSSIVGGVADLERSIHPDDDGMAMMMI</sequence>
<keyword evidence="14" id="KW-1185">Reference proteome</keyword>
<feature type="region of interest" description="Disordered" evidence="10">
    <location>
        <begin position="258"/>
        <end position="278"/>
    </location>
</feature>
<evidence type="ECO:0000313" key="14">
    <source>
        <dbReference type="Proteomes" id="UP000291116"/>
    </source>
</evidence>
<dbReference type="PANTHER" id="PTHR42799">
    <property type="entry name" value="MITOCHONDRIAL PEPTIDE METHIONINE SULFOXIDE REDUCTASE"/>
    <property type="match status" value="1"/>
</dbReference>
<protein>
    <recommendedName>
        <fullName evidence="3">peptide-methionine (S)-S-oxide reductase</fullName>
        <ecNumber evidence="3">1.8.4.11</ecNumber>
    </recommendedName>
    <alternativeName>
        <fullName evidence="7">Peptide-methionine (S)-S-oxide reductase</fullName>
    </alternativeName>
    <alternativeName>
        <fullName evidence="6">Protein-methionine-S-oxide reductase</fullName>
    </alternativeName>
</protein>
<dbReference type="EC" id="1.8.4.11" evidence="3"/>
<evidence type="ECO:0000256" key="1">
    <source>
        <dbReference type="ARBA" id="ARBA00005591"/>
    </source>
</evidence>
<dbReference type="OrthoDB" id="46388at2759"/>
<dbReference type="SUPFAM" id="SSF55068">
    <property type="entry name" value="Peptide methionine sulfoxide reductase"/>
    <property type="match status" value="1"/>
</dbReference>
<comment type="similarity">
    <text evidence="1">Belongs to the MsrA Met sulfoxide reductase family.</text>
</comment>
<feature type="domain" description="Peptide methionine sulphoxide reductase MsrA" evidence="11">
    <location>
        <begin position="443"/>
        <end position="571"/>
    </location>
</feature>
<evidence type="ECO:0000256" key="9">
    <source>
        <dbReference type="ARBA" id="ARBA00048782"/>
    </source>
</evidence>
<evidence type="ECO:0000313" key="13">
    <source>
        <dbReference type="EMBL" id="VEU44761.1"/>
    </source>
</evidence>
<dbReference type="InterPro" id="IPR050162">
    <property type="entry name" value="MsrA_MetSO_reductase"/>
</dbReference>
<evidence type="ECO:0000256" key="7">
    <source>
        <dbReference type="ARBA" id="ARBA00030643"/>
    </source>
</evidence>
<dbReference type="Gene3D" id="2.170.150.20">
    <property type="entry name" value="Peptide methionine sulfoxide reductase"/>
    <property type="match status" value="1"/>
</dbReference>
<comment type="catalytic activity">
    <reaction evidence="8">
        <text>L-methionyl-[protein] + [thioredoxin]-disulfide + H2O = L-methionyl-(S)-S-oxide-[protein] + [thioredoxin]-dithiol</text>
        <dbReference type="Rhea" id="RHEA:14217"/>
        <dbReference type="Rhea" id="RHEA-COMP:10698"/>
        <dbReference type="Rhea" id="RHEA-COMP:10700"/>
        <dbReference type="Rhea" id="RHEA-COMP:12313"/>
        <dbReference type="Rhea" id="RHEA-COMP:12315"/>
        <dbReference type="ChEBI" id="CHEBI:15377"/>
        <dbReference type="ChEBI" id="CHEBI:16044"/>
        <dbReference type="ChEBI" id="CHEBI:29950"/>
        <dbReference type="ChEBI" id="CHEBI:44120"/>
        <dbReference type="ChEBI" id="CHEBI:50058"/>
        <dbReference type="EC" id="1.8.4.11"/>
    </reaction>
</comment>
<dbReference type="Pfam" id="PF01641">
    <property type="entry name" value="SelR"/>
    <property type="match status" value="1"/>
</dbReference>
<dbReference type="AlphaFoldDB" id="A0A448ZRS8"/>
<keyword evidence="4" id="KW-0560">Oxidoreductase</keyword>
<reference evidence="13 14" key="1">
    <citation type="submission" date="2019-01" db="EMBL/GenBank/DDBJ databases">
        <authorList>
            <person name="Ferrante I. M."/>
        </authorList>
    </citation>
    <scope>NUCLEOTIDE SEQUENCE [LARGE SCALE GENOMIC DNA]</scope>
    <source>
        <strain evidence="13 14">B856</strain>
    </source>
</reference>
<proteinExistence type="inferred from homology"/>
<feature type="domain" description="MsrB" evidence="12">
    <location>
        <begin position="300"/>
        <end position="385"/>
    </location>
</feature>
<dbReference type="EMBL" id="CAACVS010000663">
    <property type="protein sequence ID" value="VEU44761.1"/>
    <property type="molecule type" value="Genomic_DNA"/>
</dbReference>
<dbReference type="Gene3D" id="3.30.1060.10">
    <property type="entry name" value="Peptide methionine sulphoxide reductase MsrA"/>
    <property type="match status" value="1"/>
</dbReference>
<dbReference type="SUPFAM" id="SSF51316">
    <property type="entry name" value="Mss4-like"/>
    <property type="match status" value="1"/>
</dbReference>
<organism evidence="13 14">
    <name type="scientific">Pseudo-nitzschia multistriata</name>
    <dbReference type="NCBI Taxonomy" id="183589"/>
    <lineage>
        <taxon>Eukaryota</taxon>
        <taxon>Sar</taxon>
        <taxon>Stramenopiles</taxon>
        <taxon>Ochrophyta</taxon>
        <taxon>Bacillariophyta</taxon>
        <taxon>Bacillariophyceae</taxon>
        <taxon>Bacillariophycidae</taxon>
        <taxon>Bacillariales</taxon>
        <taxon>Bacillariaceae</taxon>
        <taxon>Pseudo-nitzschia</taxon>
    </lineage>
</organism>
<evidence type="ECO:0000259" key="12">
    <source>
        <dbReference type="Pfam" id="PF01641"/>
    </source>
</evidence>
<evidence type="ECO:0000256" key="5">
    <source>
        <dbReference type="ARBA" id="ARBA00023268"/>
    </source>
</evidence>
<dbReference type="GO" id="GO:0034599">
    <property type="term" value="P:cellular response to oxidative stress"/>
    <property type="evidence" value="ECO:0007669"/>
    <property type="project" value="TreeGrafter"/>
</dbReference>
<comment type="similarity">
    <text evidence="2">Belongs to the MsrB Met sulfoxide reductase family.</text>
</comment>
<dbReference type="GO" id="GO:0008113">
    <property type="term" value="F:peptide-methionine (S)-S-oxide reductase activity"/>
    <property type="evidence" value="ECO:0007669"/>
    <property type="project" value="UniProtKB-EC"/>
</dbReference>
<evidence type="ECO:0000256" key="4">
    <source>
        <dbReference type="ARBA" id="ARBA00023002"/>
    </source>
</evidence>
<evidence type="ECO:0000256" key="10">
    <source>
        <dbReference type="SAM" id="MobiDB-lite"/>
    </source>
</evidence>
<evidence type="ECO:0000259" key="11">
    <source>
        <dbReference type="Pfam" id="PF01625"/>
    </source>
</evidence>
<comment type="catalytic activity">
    <reaction evidence="9">
        <text>[thioredoxin]-disulfide + L-methionine + H2O = L-methionine (S)-S-oxide + [thioredoxin]-dithiol</text>
        <dbReference type="Rhea" id="RHEA:19993"/>
        <dbReference type="Rhea" id="RHEA-COMP:10698"/>
        <dbReference type="Rhea" id="RHEA-COMP:10700"/>
        <dbReference type="ChEBI" id="CHEBI:15377"/>
        <dbReference type="ChEBI" id="CHEBI:29950"/>
        <dbReference type="ChEBI" id="CHEBI:50058"/>
        <dbReference type="ChEBI" id="CHEBI:57844"/>
        <dbReference type="ChEBI" id="CHEBI:58772"/>
        <dbReference type="EC" id="1.8.4.11"/>
    </reaction>
</comment>
<evidence type="ECO:0000256" key="8">
    <source>
        <dbReference type="ARBA" id="ARBA00047806"/>
    </source>
</evidence>
<gene>
    <name evidence="13" type="ORF">PSNMU_V1.4_AUG-EV-PASAV3_0118950</name>
</gene>
<dbReference type="InterPro" id="IPR011057">
    <property type="entry name" value="Mss4-like_sf"/>
</dbReference>
<dbReference type="InterPro" id="IPR002579">
    <property type="entry name" value="Met_Sox_Rdtase_MsrB_dom"/>
</dbReference>
<dbReference type="InterPro" id="IPR002569">
    <property type="entry name" value="Met_Sox_Rdtase_MsrA_dom"/>
</dbReference>
<name>A0A448ZRS8_9STRA</name>
<dbReference type="Pfam" id="PF01625">
    <property type="entry name" value="PMSR"/>
    <property type="match status" value="1"/>
</dbReference>